<reference evidence="7 8" key="1">
    <citation type="submission" date="2018-10" db="EMBL/GenBank/DDBJ databases">
        <title>Draft genome of Fastidiocella sp. strain 375T, a bacterium isolated from a karstic cave dripping water.</title>
        <authorList>
            <person name="Coelho C."/>
            <person name="Verissimo A."/>
            <person name="Tiago I."/>
        </authorList>
    </citation>
    <scope>NUCLEOTIDE SEQUENCE [LARGE SCALE GENOMIC DNA]</scope>
    <source>
        <strain evidence="7 8">CAVE-375</strain>
    </source>
</reference>
<dbReference type="EMBL" id="REGR01000001">
    <property type="protein sequence ID" value="RXZ45678.1"/>
    <property type="molecule type" value="Genomic_DNA"/>
</dbReference>
<evidence type="ECO:0000256" key="1">
    <source>
        <dbReference type="ARBA" id="ARBA00004418"/>
    </source>
</evidence>
<dbReference type="RefSeq" id="WP_129210418.1">
    <property type="nucleotide sequence ID" value="NZ_REGR01000001.1"/>
</dbReference>
<dbReference type="InterPro" id="IPR006059">
    <property type="entry name" value="SBP"/>
</dbReference>
<dbReference type="InterPro" id="IPR001188">
    <property type="entry name" value="Sperm_putr-bd"/>
</dbReference>
<gene>
    <name evidence="7" type="ORF">EBB06_00215</name>
</gene>
<comment type="similarity">
    <text evidence="5">Belongs to the bacterial solute-binding protein PotD/PotF family.</text>
</comment>
<name>A0ABY0FIU2_9NEIS</name>
<feature type="signal peptide" evidence="6">
    <location>
        <begin position="1"/>
        <end position="17"/>
    </location>
</feature>
<dbReference type="PRINTS" id="PR00909">
    <property type="entry name" value="SPERMDNBNDNG"/>
</dbReference>
<dbReference type="Proteomes" id="UP000290682">
    <property type="component" value="Unassembled WGS sequence"/>
</dbReference>
<dbReference type="PIRSF" id="PIRSF019574">
    <property type="entry name" value="Periplasmic_polyamine_BP"/>
    <property type="match status" value="1"/>
</dbReference>
<comment type="subcellular location">
    <subcellularLocation>
        <location evidence="1 5">Periplasm</location>
    </subcellularLocation>
</comment>
<dbReference type="SUPFAM" id="SSF53850">
    <property type="entry name" value="Periplasmic binding protein-like II"/>
    <property type="match status" value="1"/>
</dbReference>
<evidence type="ECO:0000256" key="2">
    <source>
        <dbReference type="ARBA" id="ARBA00022448"/>
    </source>
</evidence>
<comment type="function">
    <text evidence="5">Required for the activity of the bacterial periplasmic transport system of putrescine.</text>
</comment>
<keyword evidence="4 5" id="KW-0574">Periplasm</keyword>
<dbReference type="PANTHER" id="PTHR30222:SF12">
    <property type="entry name" value="NORSPERMIDINE SENSOR"/>
    <property type="match status" value="1"/>
</dbReference>
<keyword evidence="3 6" id="KW-0732">Signal</keyword>
<evidence type="ECO:0000313" key="7">
    <source>
        <dbReference type="EMBL" id="RXZ45678.1"/>
    </source>
</evidence>
<sequence>MKTRLLATVLCALPVLAHSEAVLNVYNWSDYIAPDTVKNFEKETGIKVRYDLFDSNEILQAKMLTGHSGYDLVVPSNGFLARQIPAGVYQKLDKRKLKNYGNLKPDILDAMTEFDPGNAYAIPYLVSTITLGVNVDKVKAALGNLPMPANEWDLLFDARYVSKLKSCGVSVLDTPSESLLIAMHYLGKSPRSVDAADWRAAAALYRDLRASITRFSSSGYVNEFAKGSLCLVMGYGSDLNIAKRRAAEARPQVKLKTLAPSRGVMIGIESLVIPRDAPNAANAHRFIDYLLRPDVAVKIAEAVTATTPNTLAEARLPQSAKDDPTRTLPPAMLKASFLQPPTDAALQRLQTRLWTEVKTRR</sequence>
<proteinExistence type="inferred from homology"/>
<evidence type="ECO:0000313" key="8">
    <source>
        <dbReference type="Proteomes" id="UP000290682"/>
    </source>
</evidence>
<keyword evidence="8" id="KW-1185">Reference proteome</keyword>
<evidence type="ECO:0000256" key="3">
    <source>
        <dbReference type="ARBA" id="ARBA00022729"/>
    </source>
</evidence>
<evidence type="ECO:0000256" key="5">
    <source>
        <dbReference type="PIRNR" id="PIRNR019574"/>
    </source>
</evidence>
<evidence type="ECO:0000256" key="6">
    <source>
        <dbReference type="SAM" id="SignalP"/>
    </source>
</evidence>
<keyword evidence="2 5" id="KW-0813">Transport</keyword>
<dbReference type="Pfam" id="PF13416">
    <property type="entry name" value="SBP_bac_8"/>
    <property type="match status" value="1"/>
</dbReference>
<feature type="chain" id="PRO_5045148720" description="Putrescine-binding periplasmic protein" evidence="6">
    <location>
        <begin position="18"/>
        <end position="361"/>
    </location>
</feature>
<organism evidence="7 8">
    <name type="scientific">Crenobacter cavernae</name>
    <dbReference type="NCBI Taxonomy" id="2290923"/>
    <lineage>
        <taxon>Bacteria</taxon>
        <taxon>Pseudomonadati</taxon>
        <taxon>Pseudomonadota</taxon>
        <taxon>Betaproteobacteria</taxon>
        <taxon>Neisseriales</taxon>
        <taxon>Neisseriaceae</taxon>
        <taxon>Crenobacter</taxon>
    </lineage>
</organism>
<evidence type="ECO:0000256" key="4">
    <source>
        <dbReference type="ARBA" id="ARBA00022764"/>
    </source>
</evidence>
<dbReference type="Gene3D" id="3.40.190.10">
    <property type="entry name" value="Periplasmic binding protein-like II"/>
    <property type="match status" value="2"/>
</dbReference>
<accession>A0ABY0FIU2</accession>
<comment type="caution">
    <text evidence="7">The sequence shown here is derived from an EMBL/GenBank/DDBJ whole genome shotgun (WGS) entry which is preliminary data.</text>
</comment>
<protein>
    <recommendedName>
        <fullName evidence="5">Putrescine-binding periplasmic protein</fullName>
    </recommendedName>
</protein>
<dbReference type="PANTHER" id="PTHR30222">
    <property type="entry name" value="SPERMIDINE/PUTRESCINE-BINDING PERIPLASMIC PROTEIN"/>
    <property type="match status" value="1"/>
</dbReference>